<dbReference type="AlphaFoldDB" id="A0A7T7RFW5"/>
<dbReference type="RefSeq" id="WP_200399944.1">
    <property type="nucleotide sequence ID" value="NZ_CP066831.1"/>
</dbReference>
<sequence>MATELAANADNWMTEPHEKCPDCGSQGNRRVSVDLDCPRFMQGGRLMACLGCGNAVRFDCRAPDEDGDLLDDGCGWWFQYPLHPQASIRASMGQAPEWDFARYYL</sequence>
<dbReference type="Proteomes" id="UP000595636">
    <property type="component" value="Chromosome"/>
</dbReference>
<accession>A0A7T7RFW5</accession>
<gene>
    <name evidence="1" type="ORF">JEQ17_40890</name>
</gene>
<name>A0A7T7RFW5_9ACTN</name>
<reference evidence="1 2" key="1">
    <citation type="submission" date="2020-12" db="EMBL/GenBank/DDBJ databases">
        <title>A novel species.</title>
        <authorList>
            <person name="Li K."/>
        </authorList>
    </citation>
    <scope>NUCLEOTIDE SEQUENCE [LARGE SCALE GENOMIC DNA]</scope>
    <source>
        <strain evidence="1 2">ZYC-3</strain>
    </source>
</reference>
<evidence type="ECO:0000313" key="2">
    <source>
        <dbReference type="Proteomes" id="UP000595636"/>
    </source>
</evidence>
<dbReference type="EMBL" id="CP066831">
    <property type="protein sequence ID" value="QQM45135.1"/>
    <property type="molecule type" value="Genomic_DNA"/>
</dbReference>
<evidence type="ECO:0000313" key="1">
    <source>
        <dbReference type="EMBL" id="QQM45135.1"/>
    </source>
</evidence>
<organism evidence="1 2">
    <name type="scientific">Streptomyces liliifuscus</name>
    <dbReference type="NCBI Taxonomy" id="2797636"/>
    <lineage>
        <taxon>Bacteria</taxon>
        <taxon>Bacillati</taxon>
        <taxon>Actinomycetota</taxon>
        <taxon>Actinomycetes</taxon>
        <taxon>Kitasatosporales</taxon>
        <taxon>Streptomycetaceae</taxon>
        <taxon>Streptomyces</taxon>
    </lineage>
</organism>
<dbReference type="KEGG" id="slf:JEQ17_40890"/>
<protein>
    <submittedName>
        <fullName evidence="1">Uncharacterized protein</fullName>
    </submittedName>
</protein>
<keyword evidence="2" id="KW-1185">Reference proteome</keyword>
<proteinExistence type="predicted"/>